<dbReference type="AlphaFoldDB" id="N9UAL6"/>
<keyword evidence="3" id="KW-1185">Reference proteome</keyword>
<sequence>MKNKMKNTWENNHALKFLGKILTIRHILIIYMLVLFTFIFSFLFYWNSFYKSNNNKNNNLNLFAKQAIISNVFAYFLAPLVSFK</sequence>
<dbReference type="Proteomes" id="UP000013137">
    <property type="component" value="Unassembled WGS sequence"/>
</dbReference>
<feature type="transmembrane region" description="Helical" evidence="1">
    <location>
        <begin position="66"/>
        <end position="83"/>
    </location>
</feature>
<keyword evidence="1" id="KW-1133">Transmembrane helix</keyword>
<dbReference type="EMBL" id="AMWK01000013">
    <property type="protein sequence ID" value="ENY53726.1"/>
    <property type="molecule type" value="Genomic_DNA"/>
</dbReference>
<protein>
    <submittedName>
        <fullName evidence="2">Putative prtein, predicted transmembrane protein</fullName>
    </submittedName>
</protein>
<comment type="caution">
    <text evidence="2">The sequence shown here is derived from an EMBL/GenBank/DDBJ whole genome shotgun (WGS) entry which is preliminary data.</text>
</comment>
<evidence type="ECO:0000313" key="3">
    <source>
        <dbReference type="Proteomes" id="UP000013137"/>
    </source>
</evidence>
<evidence type="ECO:0000256" key="1">
    <source>
        <dbReference type="SAM" id="Phobius"/>
    </source>
</evidence>
<keyword evidence="1 2" id="KW-0812">Transmembrane</keyword>
<evidence type="ECO:0000313" key="2">
    <source>
        <dbReference type="EMBL" id="ENY53726.1"/>
    </source>
</evidence>
<keyword evidence="1" id="KW-0472">Membrane</keyword>
<proteinExistence type="predicted"/>
<name>N9UAL6_9BACT</name>
<organism evidence="2 3">
    <name type="scientific">Metamycoplasma alkalescens 14918</name>
    <dbReference type="NCBI Taxonomy" id="1188234"/>
    <lineage>
        <taxon>Bacteria</taxon>
        <taxon>Bacillati</taxon>
        <taxon>Mycoplasmatota</taxon>
        <taxon>Mycoplasmoidales</taxon>
        <taxon>Metamycoplasmataceae</taxon>
        <taxon>Metamycoplasma</taxon>
    </lineage>
</organism>
<gene>
    <name evidence="2" type="ORF">MALK_5230</name>
</gene>
<reference evidence="2 3" key="1">
    <citation type="journal article" date="2013" name="Genome Announc.">
        <title>Draft Genome Sequences of Mycoplasma alkalescens, Mycoplasma arginini, and Mycoplasma bovigenitalium, Three Species with Equivocal Pathogenic Status for Cattle.</title>
        <authorList>
            <person name="Manso-Silvan L."/>
            <person name="Tardy F."/>
            <person name="Baranowski E."/>
            <person name="Barre A."/>
            <person name="Blanchard A."/>
            <person name="Breton M."/>
            <person name="Couture C."/>
            <person name="Citti C."/>
            <person name="Dordet-Frisoni E."/>
            <person name="Dupuy V."/>
            <person name="Gaurivaud P."/>
            <person name="Jacob D."/>
            <person name="Lemaitre C."/>
            <person name="Nikolski M."/>
            <person name="Nouvel L.X."/>
            <person name="Poumarat F."/>
            <person name="Thebault P."/>
            <person name="Theil S."/>
            <person name="Thiaucourt F."/>
            <person name="Sirand-Pugnet P."/>
        </authorList>
    </citation>
    <scope>NUCLEOTIDE SEQUENCE [LARGE SCALE GENOMIC DNA]</scope>
    <source>
        <strain evidence="2 3">14918</strain>
    </source>
</reference>
<feature type="transmembrane region" description="Helical" evidence="1">
    <location>
        <begin position="21"/>
        <end position="46"/>
    </location>
</feature>
<accession>N9UAL6</accession>